<dbReference type="EMBL" id="CP000750">
    <property type="protein sequence ID" value="ABS03859.1"/>
    <property type="molecule type" value="Genomic_DNA"/>
</dbReference>
<accession>A6WAM0</accession>
<evidence type="ECO:0000313" key="1">
    <source>
        <dbReference type="EMBL" id="ABS03859.1"/>
    </source>
</evidence>
<sequence length="161" mass="17341">MSEDPRVPDAPLHVRARVRHEPDRSYAVLVEGPEGEVLVGTTRRTGEVLSVGREGAARVFAVAVGQIARDFDVAFPRPPYGRDGQWVRIVAVEDSSEAEEVEMLGVAGQAHWFGAEAAWFVTVPGYGTGIYPGELLDFEAVISAEEEAALRAYTSGGADRS</sequence>
<protein>
    <submittedName>
        <fullName evidence="1">Uncharacterized protein</fullName>
    </submittedName>
</protein>
<evidence type="ECO:0000313" key="2">
    <source>
        <dbReference type="Proteomes" id="UP000001116"/>
    </source>
</evidence>
<name>A6WAM0_KINRD</name>
<dbReference type="STRING" id="266940.Krad_2379"/>
<dbReference type="OrthoDB" id="3381025at2"/>
<dbReference type="KEGG" id="kra:Krad_2379"/>
<reference evidence="2" key="1">
    <citation type="journal article" date="2008" name="PLoS ONE">
        <title>Survival in nuclear waste, extreme resistance, and potential applications gleaned from the genome sequence of Kineococcus radiotolerans SRS30216.</title>
        <authorList>
            <person name="Bagwell C.E."/>
            <person name="Bhat S."/>
            <person name="Hawkins G.M."/>
            <person name="Smith B.W."/>
            <person name="Biswas T."/>
            <person name="Hoover T.R."/>
            <person name="Saunders E."/>
            <person name="Han C.S."/>
            <person name="Tsodikov O.V."/>
            <person name="Shimkets L.J."/>
        </authorList>
    </citation>
    <scope>NUCLEOTIDE SEQUENCE [LARGE SCALE GENOMIC DNA]</scope>
    <source>
        <strain evidence="2">ATCC BAA-149 / DSM 14245 / SRS30216</strain>
    </source>
</reference>
<proteinExistence type="predicted"/>
<dbReference type="eggNOG" id="ENOG50340SU">
    <property type="taxonomic scope" value="Bacteria"/>
</dbReference>
<organism evidence="1 2">
    <name type="scientific">Kineococcus radiotolerans (strain ATCC BAA-149 / DSM 14245 / SRS30216)</name>
    <dbReference type="NCBI Taxonomy" id="266940"/>
    <lineage>
        <taxon>Bacteria</taxon>
        <taxon>Bacillati</taxon>
        <taxon>Actinomycetota</taxon>
        <taxon>Actinomycetes</taxon>
        <taxon>Kineosporiales</taxon>
        <taxon>Kineosporiaceae</taxon>
        <taxon>Kineococcus</taxon>
    </lineage>
</organism>
<gene>
    <name evidence="1" type="ordered locus">Krad_2379</name>
</gene>
<keyword evidence="2" id="KW-1185">Reference proteome</keyword>
<dbReference type="HOGENOM" id="CLU_1641505_0_0_11"/>
<dbReference type="AlphaFoldDB" id="A6WAM0"/>
<dbReference type="Proteomes" id="UP000001116">
    <property type="component" value="Chromosome"/>
</dbReference>
<dbReference type="RefSeq" id="WP_012087924.1">
    <property type="nucleotide sequence ID" value="NC_009664.2"/>
</dbReference>